<feature type="compositionally biased region" description="Basic residues" evidence="1">
    <location>
        <begin position="90"/>
        <end position="102"/>
    </location>
</feature>
<sequence length="158" mass="17285">MVSDINNKSLMTDKVKGYMLTEWERKQKLAKKAAVHRISAVQWKGDSPAFHQQQKGPKPSEASSSKQHVDQPQQQQTEKKQQCASQGKGPKAKAKGKGKSRAHIADADSDSVSDAPSANNMFASLFLVERISSPSTTIANALTSLLDPLTYNINHLAR</sequence>
<proteinExistence type="predicted"/>
<reference evidence="2 3" key="1">
    <citation type="submission" date="2019-01" db="EMBL/GenBank/DDBJ databases">
        <title>Draft genome sequence of Psathyrella aberdarensis IHI B618.</title>
        <authorList>
            <person name="Buettner E."/>
            <person name="Kellner H."/>
        </authorList>
    </citation>
    <scope>NUCLEOTIDE SEQUENCE [LARGE SCALE GENOMIC DNA]</scope>
    <source>
        <strain evidence="2 3">IHI B618</strain>
    </source>
</reference>
<organism evidence="2 3">
    <name type="scientific">Candolleomyces aberdarensis</name>
    <dbReference type="NCBI Taxonomy" id="2316362"/>
    <lineage>
        <taxon>Eukaryota</taxon>
        <taxon>Fungi</taxon>
        <taxon>Dikarya</taxon>
        <taxon>Basidiomycota</taxon>
        <taxon>Agaricomycotina</taxon>
        <taxon>Agaricomycetes</taxon>
        <taxon>Agaricomycetidae</taxon>
        <taxon>Agaricales</taxon>
        <taxon>Agaricineae</taxon>
        <taxon>Psathyrellaceae</taxon>
        <taxon>Candolleomyces</taxon>
    </lineage>
</organism>
<name>A0A4Q2CZC3_9AGAR</name>
<evidence type="ECO:0000313" key="2">
    <source>
        <dbReference type="EMBL" id="RXW12230.1"/>
    </source>
</evidence>
<dbReference type="STRING" id="2316362.A0A4Q2CZC3"/>
<evidence type="ECO:0000256" key="1">
    <source>
        <dbReference type="SAM" id="MobiDB-lite"/>
    </source>
</evidence>
<comment type="caution">
    <text evidence="2">The sequence shown here is derived from an EMBL/GenBank/DDBJ whole genome shotgun (WGS) entry which is preliminary data.</text>
</comment>
<gene>
    <name evidence="2" type="ORF">EST38_g13624</name>
</gene>
<keyword evidence="3" id="KW-1185">Reference proteome</keyword>
<protein>
    <submittedName>
        <fullName evidence="2">Uncharacterized protein</fullName>
    </submittedName>
</protein>
<feature type="compositionally biased region" description="Low complexity" evidence="1">
    <location>
        <begin position="71"/>
        <end position="89"/>
    </location>
</feature>
<dbReference type="EMBL" id="SDEE01001339">
    <property type="protein sequence ID" value="RXW12230.1"/>
    <property type="molecule type" value="Genomic_DNA"/>
</dbReference>
<feature type="compositionally biased region" description="Polar residues" evidence="1">
    <location>
        <begin position="50"/>
        <end position="66"/>
    </location>
</feature>
<dbReference type="AlphaFoldDB" id="A0A4Q2CZC3"/>
<feature type="region of interest" description="Disordered" evidence="1">
    <location>
        <begin position="42"/>
        <end position="115"/>
    </location>
</feature>
<accession>A0A4Q2CZC3</accession>
<evidence type="ECO:0000313" key="3">
    <source>
        <dbReference type="Proteomes" id="UP000290288"/>
    </source>
</evidence>
<dbReference type="Proteomes" id="UP000290288">
    <property type="component" value="Unassembled WGS sequence"/>
</dbReference>